<evidence type="ECO:0000256" key="2">
    <source>
        <dbReference type="ARBA" id="ARBA00022448"/>
    </source>
</evidence>
<feature type="chain" id="PRO_5002260075" evidence="4">
    <location>
        <begin position="24"/>
        <end position="361"/>
    </location>
</feature>
<dbReference type="Pfam" id="PF03480">
    <property type="entry name" value="DctP"/>
    <property type="match status" value="1"/>
</dbReference>
<dbReference type="PANTHER" id="PTHR33376">
    <property type="match status" value="1"/>
</dbReference>
<evidence type="ECO:0000313" key="6">
    <source>
        <dbReference type="Proteomes" id="UP000032233"/>
    </source>
</evidence>
<dbReference type="NCBIfam" id="TIGR00787">
    <property type="entry name" value="dctP"/>
    <property type="match status" value="1"/>
</dbReference>
<dbReference type="RefSeq" id="WP_044346395.1">
    <property type="nucleotide sequence ID" value="NZ_AZAC01000002.1"/>
</dbReference>
<protein>
    <submittedName>
        <fullName evidence="5">C4-dicarboxylate ABC transporter</fullName>
    </submittedName>
</protein>
<dbReference type="InterPro" id="IPR038404">
    <property type="entry name" value="TRAP_DctP_sf"/>
</dbReference>
<comment type="caution">
    <text evidence="5">The sequence shown here is derived from an EMBL/GenBank/DDBJ whole genome shotgun (WGS) entry which is preliminary data.</text>
</comment>
<evidence type="ECO:0000256" key="4">
    <source>
        <dbReference type="SAM" id="SignalP"/>
    </source>
</evidence>
<dbReference type="AlphaFoldDB" id="A0A0D2HZ59"/>
<evidence type="ECO:0000313" key="5">
    <source>
        <dbReference type="EMBL" id="KIX15513.1"/>
    </source>
</evidence>
<gene>
    <name evidence="5" type="ORF">X474_01970</name>
</gene>
<dbReference type="PANTHER" id="PTHR33376:SF7">
    <property type="entry name" value="C4-DICARBOXYLATE-BINDING PROTEIN DCTB"/>
    <property type="match status" value="1"/>
</dbReference>
<dbReference type="GO" id="GO:0030288">
    <property type="term" value="C:outer membrane-bounded periplasmic space"/>
    <property type="evidence" value="ECO:0007669"/>
    <property type="project" value="InterPro"/>
</dbReference>
<dbReference type="InterPro" id="IPR018389">
    <property type="entry name" value="DctP_fam"/>
</dbReference>
<dbReference type="OrthoDB" id="8690069at2"/>
<dbReference type="InterPro" id="IPR004682">
    <property type="entry name" value="TRAP_DctP"/>
</dbReference>
<name>A0A0D2HZ59_9BACT</name>
<accession>A0A0D2HZ59</accession>
<keyword evidence="6" id="KW-1185">Reference proteome</keyword>
<dbReference type="Gene3D" id="3.40.190.170">
    <property type="entry name" value="Bacterial extracellular solute-binding protein, family 7"/>
    <property type="match status" value="1"/>
</dbReference>
<dbReference type="EMBL" id="AZAC01000002">
    <property type="protein sequence ID" value="KIX15513.1"/>
    <property type="molecule type" value="Genomic_DNA"/>
</dbReference>
<organism evidence="5 6">
    <name type="scientific">Dethiosulfatarculus sandiegensis</name>
    <dbReference type="NCBI Taxonomy" id="1429043"/>
    <lineage>
        <taxon>Bacteria</taxon>
        <taxon>Pseudomonadati</taxon>
        <taxon>Thermodesulfobacteriota</taxon>
        <taxon>Desulfarculia</taxon>
        <taxon>Desulfarculales</taxon>
        <taxon>Desulfarculaceae</taxon>
        <taxon>Dethiosulfatarculus</taxon>
    </lineage>
</organism>
<comment type="similarity">
    <text evidence="1">Belongs to the bacterial solute-binding protein 7 family.</text>
</comment>
<evidence type="ECO:0000256" key="3">
    <source>
        <dbReference type="ARBA" id="ARBA00022729"/>
    </source>
</evidence>
<feature type="signal peptide" evidence="4">
    <location>
        <begin position="1"/>
        <end position="23"/>
    </location>
</feature>
<dbReference type="STRING" id="1429043.X474_01970"/>
<keyword evidence="2" id="KW-0813">Transport</keyword>
<dbReference type="InParanoid" id="A0A0D2HZ59"/>
<dbReference type="CDD" id="cd13676">
    <property type="entry name" value="PBP2_TRAP_DctP2_like"/>
    <property type="match status" value="1"/>
</dbReference>
<dbReference type="GO" id="GO:0055085">
    <property type="term" value="P:transmembrane transport"/>
    <property type="evidence" value="ECO:0007669"/>
    <property type="project" value="InterPro"/>
</dbReference>
<dbReference type="PIRSF" id="PIRSF006470">
    <property type="entry name" value="DctB"/>
    <property type="match status" value="1"/>
</dbReference>
<reference evidence="5 6" key="1">
    <citation type="submission" date="2013-11" db="EMBL/GenBank/DDBJ databases">
        <title>Metagenomic analysis of a methanogenic consortium involved in long chain n-alkane degradation.</title>
        <authorList>
            <person name="Davidova I.A."/>
            <person name="Callaghan A.V."/>
            <person name="Wawrik B."/>
            <person name="Pruitt S."/>
            <person name="Marks C."/>
            <person name="Duncan K.E."/>
            <person name="Suflita J.M."/>
        </authorList>
    </citation>
    <scope>NUCLEOTIDE SEQUENCE [LARGE SCALE GENOMIC DNA]</scope>
    <source>
        <strain evidence="5 6">SPR</strain>
    </source>
</reference>
<proteinExistence type="inferred from homology"/>
<dbReference type="Proteomes" id="UP000032233">
    <property type="component" value="Unassembled WGS sequence"/>
</dbReference>
<evidence type="ECO:0000256" key="1">
    <source>
        <dbReference type="ARBA" id="ARBA00009023"/>
    </source>
</evidence>
<keyword evidence="3 4" id="KW-0732">Signal</keyword>
<dbReference type="NCBIfam" id="NF037995">
    <property type="entry name" value="TRAP_S1"/>
    <property type="match status" value="1"/>
</dbReference>
<sequence>MKKLTVLMLALALALCFSVAASAKVTIKLANSGPDRPDNRTVKAVAIFKDMVEKGTNGEVEVKAYHASKLGNEREALEGVKMGTIQMGTLSSGAVPGFFQEVMAFDIPYFVSSAPAAWEVFESPFAEKFKDAFLKKTGVRILGITENGYRHFTNGVREVKVPKDMEGLKVRTMENPAHMAMVKSLGANPTPVPFGELYMALQQNVVDAMECPIVLIYDMKFYEVQKYMTLDGHLYNPLFIFINDRFYNKKLTPEQQKVVADAAKVMVMTHAGFSQLANREGLDKLKAKGMQVYKPTPEELAQFRKLAQPAGLEFIQGKIGKEWVDGALEAAKVAEVKVGDKADAIVQQHIDKAQELYKKIK</sequence>